<evidence type="ECO:0000313" key="1">
    <source>
        <dbReference type="EMBL" id="GAH04055.1"/>
    </source>
</evidence>
<reference evidence="1" key="1">
    <citation type="journal article" date="2014" name="Front. Microbiol.">
        <title>High frequency of phylogenetically diverse reductive dehalogenase-homologous genes in deep subseafloor sedimentary metagenomes.</title>
        <authorList>
            <person name="Kawai M."/>
            <person name="Futagami T."/>
            <person name="Toyoda A."/>
            <person name="Takaki Y."/>
            <person name="Nishi S."/>
            <person name="Hori S."/>
            <person name="Arai W."/>
            <person name="Tsubouchi T."/>
            <person name="Morono Y."/>
            <person name="Uchiyama I."/>
            <person name="Ito T."/>
            <person name="Fujiyama A."/>
            <person name="Inagaki F."/>
            <person name="Takami H."/>
        </authorList>
    </citation>
    <scope>NUCLEOTIDE SEQUENCE</scope>
    <source>
        <strain evidence="1">Expedition CK06-06</strain>
    </source>
</reference>
<proteinExistence type="predicted"/>
<feature type="non-terminal residue" evidence="1">
    <location>
        <position position="1"/>
    </location>
</feature>
<gene>
    <name evidence="1" type="ORF">S01H4_38013</name>
</gene>
<dbReference type="EMBL" id="BART01020461">
    <property type="protein sequence ID" value="GAH04055.1"/>
    <property type="molecule type" value="Genomic_DNA"/>
</dbReference>
<organism evidence="1">
    <name type="scientific">marine sediment metagenome</name>
    <dbReference type="NCBI Taxonomy" id="412755"/>
    <lineage>
        <taxon>unclassified sequences</taxon>
        <taxon>metagenomes</taxon>
        <taxon>ecological metagenomes</taxon>
    </lineage>
</organism>
<accession>X1D6Z8</accession>
<comment type="caution">
    <text evidence="1">The sequence shown here is derived from an EMBL/GenBank/DDBJ whole genome shotgun (WGS) entry which is preliminary data.</text>
</comment>
<dbReference type="AlphaFoldDB" id="X1D6Z8"/>
<protein>
    <submittedName>
        <fullName evidence="1">Uncharacterized protein</fullName>
    </submittedName>
</protein>
<name>X1D6Z8_9ZZZZ</name>
<sequence length="30" mass="3369">FLLSGAMAEAGKVARRMARNRRIIILLNNI</sequence>